<accession>A0A9P9DF78</accession>
<reference evidence="7" key="1">
    <citation type="journal article" date="2021" name="Nat. Commun.">
        <title>Genetic determinants of endophytism in the Arabidopsis root mycobiome.</title>
        <authorList>
            <person name="Mesny F."/>
            <person name="Miyauchi S."/>
            <person name="Thiergart T."/>
            <person name="Pickel B."/>
            <person name="Atanasova L."/>
            <person name="Karlsson M."/>
            <person name="Huettel B."/>
            <person name="Barry K.W."/>
            <person name="Haridas S."/>
            <person name="Chen C."/>
            <person name="Bauer D."/>
            <person name="Andreopoulos W."/>
            <person name="Pangilinan J."/>
            <person name="LaButti K."/>
            <person name="Riley R."/>
            <person name="Lipzen A."/>
            <person name="Clum A."/>
            <person name="Drula E."/>
            <person name="Henrissat B."/>
            <person name="Kohler A."/>
            <person name="Grigoriev I.V."/>
            <person name="Martin F.M."/>
            <person name="Hacquard S."/>
        </authorList>
    </citation>
    <scope>NUCLEOTIDE SEQUENCE</scope>
    <source>
        <strain evidence="7">MPI-CAGE-CH-0243</strain>
    </source>
</reference>
<evidence type="ECO:0000256" key="3">
    <source>
        <dbReference type="ARBA" id="ARBA00022691"/>
    </source>
</evidence>
<dbReference type="OrthoDB" id="3340390at2759"/>
<feature type="active site" description="Proton acceptor" evidence="4">
    <location>
        <position position="303"/>
    </location>
</feature>
<gene>
    <name evidence="7" type="ORF">B0J11DRAFT_592385</name>
</gene>
<organism evidence="7 8">
    <name type="scientific">Dendryphion nanum</name>
    <dbReference type="NCBI Taxonomy" id="256645"/>
    <lineage>
        <taxon>Eukaryota</taxon>
        <taxon>Fungi</taxon>
        <taxon>Dikarya</taxon>
        <taxon>Ascomycota</taxon>
        <taxon>Pezizomycotina</taxon>
        <taxon>Dothideomycetes</taxon>
        <taxon>Pleosporomycetidae</taxon>
        <taxon>Pleosporales</taxon>
        <taxon>Torulaceae</taxon>
        <taxon>Dendryphion</taxon>
    </lineage>
</organism>
<keyword evidence="8" id="KW-1185">Reference proteome</keyword>
<dbReference type="EMBL" id="JAGMWT010000013">
    <property type="protein sequence ID" value="KAH7117892.1"/>
    <property type="molecule type" value="Genomic_DNA"/>
</dbReference>
<dbReference type="InterPro" id="IPR016461">
    <property type="entry name" value="COMT-like"/>
</dbReference>
<evidence type="ECO:0000256" key="1">
    <source>
        <dbReference type="ARBA" id="ARBA00022603"/>
    </source>
</evidence>
<dbReference type="AlphaFoldDB" id="A0A9P9DF78"/>
<dbReference type="GO" id="GO:0008171">
    <property type="term" value="F:O-methyltransferase activity"/>
    <property type="evidence" value="ECO:0007669"/>
    <property type="project" value="InterPro"/>
</dbReference>
<dbReference type="GO" id="GO:0046983">
    <property type="term" value="F:protein dimerization activity"/>
    <property type="evidence" value="ECO:0007669"/>
    <property type="project" value="InterPro"/>
</dbReference>
<feature type="domain" description="O-methyltransferase C-terminal" evidence="5">
    <location>
        <begin position="230"/>
        <end position="374"/>
    </location>
</feature>
<dbReference type="PROSITE" id="PS51683">
    <property type="entry name" value="SAM_OMT_II"/>
    <property type="match status" value="1"/>
</dbReference>
<comment type="caution">
    <text evidence="7">The sequence shown here is derived from an EMBL/GenBank/DDBJ whole genome shotgun (WGS) entry which is preliminary data.</text>
</comment>
<dbReference type="PIRSF" id="PIRSF005739">
    <property type="entry name" value="O-mtase"/>
    <property type="match status" value="1"/>
</dbReference>
<dbReference type="PANTHER" id="PTHR43712:SF1">
    <property type="entry name" value="HYPOTHETICAL O-METHYLTRANSFERASE (EUROFUNG)-RELATED"/>
    <property type="match status" value="1"/>
</dbReference>
<sequence>MFPDDIETRIAALSRDIDTLSSDITNESSRKALLDVIMKGMSKVESPVETIWRIIMSPHAPAALMVLIRMGVLQGLVTAGRPMKASELSESCNGDERVIVRMMRPLVALGIFRETDVQTYESTAISQTLTAPPLLGGYQFMFDCATRSLANLPRYLERNSFSHVDGAPGPFQDINNTSDGMFPYLMKNPEMMSNFNAFMAGSLETRPDWFRSFPVEEIILKDAKTDDPEATLIVDVGGGEGHDIEAFHRAYPKAPGKLVLQDLPPVIENIKILAPAIIRQPSDFFTPQKVRGARGYYFRYILHDWPDDSCVEILKHTASAMEPGYSKILIFEWILPAKHVPLYPSLLDINMMAVLNGMERTEDQWTVLLAKAGLKICKFWKSGEDQEGLIEAQLI</sequence>
<name>A0A9P9DF78_9PLEO</name>
<evidence type="ECO:0000259" key="6">
    <source>
        <dbReference type="Pfam" id="PF08100"/>
    </source>
</evidence>
<dbReference type="Pfam" id="PF00891">
    <property type="entry name" value="Methyltransf_2"/>
    <property type="match status" value="1"/>
</dbReference>
<dbReference type="InterPro" id="IPR036390">
    <property type="entry name" value="WH_DNA-bd_sf"/>
</dbReference>
<proteinExistence type="predicted"/>
<dbReference type="GO" id="GO:0032259">
    <property type="term" value="P:methylation"/>
    <property type="evidence" value="ECO:0007669"/>
    <property type="project" value="UniProtKB-KW"/>
</dbReference>
<dbReference type="Gene3D" id="1.10.10.10">
    <property type="entry name" value="Winged helix-like DNA-binding domain superfamily/Winged helix DNA-binding domain"/>
    <property type="match status" value="1"/>
</dbReference>
<dbReference type="Gene3D" id="3.40.50.150">
    <property type="entry name" value="Vaccinia Virus protein VP39"/>
    <property type="match status" value="1"/>
</dbReference>
<dbReference type="InterPro" id="IPR036388">
    <property type="entry name" value="WH-like_DNA-bd_sf"/>
</dbReference>
<dbReference type="PANTHER" id="PTHR43712">
    <property type="entry name" value="PUTATIVE (AFU_ORTHOLOGUE AFUA_4G14580)-RELATED"/>
    <property type="match status" value="1"/>
</dbReference>
<dbReference type="InterPro" id="IPR029063">
    <property type="entry name" value="SAM-dependent_MTases_sf"/>
</dbReference>
<dbReference type="Pfam" id="PF08100">
    <property type="entry name" value="Dimerisation"/>
    <property type="match status" value="1"/>
</dbReference>
<dbReference type="InterPro" id="IPR012967">
    <property type="entry name" value="COMT_dimerisation"/>
</dbReference>
<evidence type="ECO:0000313" key="7">
    <source>
        <dbReference type="EMBL" id="KAH7117892.1"/>
    </source>
</evidence>
<keyword evidence="3" id="KW-0949">S-adenosyl-L-methionine</keyword>
<dbReference type="SUPFAM" id="SSF46785">
    <property type="entry name" value="Winged helix' DNA-binding domain"/>
    <property type="match status" value="1"/>
</dbReference>
<dbReference type="SUPFAM" id="SSF53335">
    <property type="entry name" value="S-adenosyl-L-methionine-dependent methyltransferases"/>
    <property type="match status" value="1"/>
</dbReference>
<keyword evidence="1 7" id="KW-0489">Methyltransferase</keyword>
<dbReference type="InterPro" id="IPR001077">
    <property type="entry name" value="COMT_C"/>
</dbReference>
<evidence type="ECO:0000313" key="8">
    <source>
        <dbReference type="Proteomes" id="UP000700596"/>
    </source>
</evidence>
<evidence type="ECO:0000256" key="2">
    <source>
        <dbReference type="ARBA" id="ARBA00022679"/>
    </source>
</evidence>
<keyword evidence="2" id="KW-0808">Transferase</keyword>
<protein>
    <submittedName>
        <fullName evidence="7">S-adenosyl-L-methionine-dependent methyltransferase</fullName>
    </submittedName>
</protein>
<dbReference type="Proteomes" id="UP000700596">
    <property type="component" value="Unassembled WGS sequence"/>
</dbReference>
<evidence type="ECO:0000256" key="4">
    <source>
        <dbReference type="PIRSR" id="PIRSR005739-1"/>
    </source>
</evidence>
<feature type="domain" description="O-methyltransferase dimerisation" evidence="6">
    <location>
        <begin position="53"/>
        <end position="130"/>
    </location>
</feature>
<evidence type="ECO:0000259" key="5">
    <source>
        <dbReference type="Pfam" id="PF00891"/>
    </source>
</evidence>